<sequence length="684" mass="77824">MASSVSPALLDTPALLQQPGPVSSSSLKRLDISELMPVDPSISACQDFYQHACGIWMKANPIPPEYSAWYRGFHGLEEQISQTLRTFLESYSENPSPERPHEKILGDFYSSCMNEDQIQQVGVTPLQEALCAIDQVKDSTSLAHVLAMLHRKGAYALFKIDVTQDFRDATELIGLIQQGGLTLPDRKYYLEPQEQGPDKQIEQAYRMHLARMFVLSGISSKGDAEQSVESVLAIERKLAGASLPRTQLRDPALNYHRMHLAELKRLAPHLDWETYFHDLGVFPSVPFNVAQPEFIKAVNQLVASYNPRDSSLRRYLRWHLLHSMTHALPKSFEEEEFSFFQRFTGAKKLHPRWKRCVIATHSVLGEALSIPFVQKSLGEQGKVEAQHLIEQIELQMRRFLTQSTWMDESTRKNAFEKLELMHNKVGYPGKWRSYERLRLQRDSFAENVAASRAFNLDYELAKIGKPLDREEWKMSPSTVNAYYEPSLNEMVFPAGMLLPPFFYRPFSITMNYGGIGFVMGHELTHGFDDEGKQFDGRGNLINWWSSSAEAVFHQKAKCIEDQYNEYRVVGDVRINGKLTLGENIADLGGIRLAYAAFKGLQAMTVGADTGSFSEEQRFFVAFAQSWCANVREEEARMRVVVDPHSPPHFRVNGPLSNMPEFARAFGCKSGDGMVRPQEKRCEVW</sequence>
<dbReference type="EMBL" id="CP016908">
    <property type="protein sequence ID" value="APS00814.1"/>
    <property type="molecule type" value="Genomic_DNA"/>
</dbReference>
<dbReference type="SUPFAM" id="SSF55486">
    <property type="entry name" value="Metalloproteases ('zincins'), catalytic domain"/>
    <property type="match status" value="1"/>
</dbReference>
<gene>
    <name evidence="10" type="ORF">BCY86_00575</name>
</gene>
<dbReference type="CDD" id="cd08662">
    <property type="entry name" value="M13"/>
    <property type="match status" value="1"/>
</dbReference>
<evidence type="ECO:0000256" key="3">
    <source>
        <dbReference type="ARBA" id="ARBA00022670"/>
    </source>
</evidence>
<dbReference type="AlphaFoldDB" id="A0A1L6MZ16"/>
<dbReference type="InterPro" id="IPR018497">
    <property type="entry name" value="Peptidase_M13_C"/>
</dbReference>
<evidence type="ECO:0000259" key="8">
    <source>
        <dbReference type="Pfam" id="PF01431"/>
    </source>
</evidence>
<dbReference type="InterPro" id="IPR008753">
    <property type="entry name" value="Peptidase_M13_N"/>
</dbReference>
<proteinExistence type="inferred from homology"/>
<dbReference type="Proteomes" id="UP000185544">
    <property type="component" value="Chromosome"/>
</dbReference>
<keyword evidence="7" id="KW-0482">Metalloprotease</keyword>
<keyword evidence="6" id="KW-0862">Zinc</keyword>
<organism evidence="10 11">
    <name type="scientific">Pajaroellobacter abortibovis</name>
    <dbReference type="NCBI Taxonomy" id="1882918"/>
    <lineage>
        <taxon>Bacteria</taxon>
        <taxon>Pseudomonadati</taxon>
        <taxon>Myxococcota</taxon>
        <taxon>Polyangia</taxon>
        <taxon>Polyangiales</taxon>
        <taxon>Polyangiaceae</taxon>
    </lineage>
</organism>
<dbReference type="PRINTS" id="PR00786">
    <property type="entry name" value="NEPRILYSIN"/>
</dbReference>
<name>A0A1L6MZ16_9BACT</name>
<dbReference type="Gene3D" id="1.10.1380.10">
    <property type="entry name" value="Neutral endopeptidase , domain2"/>
    <property type="match status" value="1"/>
</dbReference>
<dbReference type="PANTHER" id="PTHR11733">
    <property type="entry name" value="ZINC METALLOPROTEASE FAMILY M13 NEPRILYSIN-RELATED"/>
    <property type="match status" value="1"/>
</dbReference>
<dbReference type="GO" id="GO:0046872">
    <property type="term" value="F:metal ion binding"/>
    <property type="evidence" value="ECO:0007669"/>
    <property type="project" value="UniProtKB-KW"/>
</dbReference>
<dbReference type="Gene3D" id="3.40.390.10">
    <property type="entry name" value="Collagenase (Catalytic Domain)"/>
    <property type="match status" value="1"/>
</dbReference>
<evidence type="ECO:0000256" key="4">
    <source>
        <dbReference type="ARBA" id="ARBA00022723"/>
    </source>
</evidence>
<keyword evidence="11" id="KW-1185">Reference proteome</keyword>
<dbReference type="InterPro" id="IPR000718">
    <property type="entry name" value="Peptidase_M13"/>
</dbReference>
<protein>
    <recommendedName>
        <fullName evidence="12">Metallopeptidase</fullName>
    </recommendedName>
</protein>
<evidence type="ECO:0000256" key="6">
    <source>
        <dbReference type="ARBA" id="ARBA00022833"/>
    </source>
</evidence>
<dbReference type="GO" id="GO:0016485">
    <property type="term" value="P:protein processing"/>
    <property type="evidence" value="ECO:0007669"/>
    <property type="project" value="TreeGrafter"/>
</dbReference>
<evidence type="ECO:0000256" key="7">
    <source>
        <dbReference type="ARBA" id="ARBA00023049"/>
    </source>
</evidence>
<dbReference type="InterPro" id="IPR042089">
    <property type="entry name" value="Peptidase_M13_dom_2"/>
</dbReference>
<evidence type="ECO:0000256" key="1">
    <source>
        <dbReference type="ARBA" id="ARBA00001947"/>
    </source>
</evidence>
<dbReference type="InterPro" id="IPR024079">
    <property type="entry name" value="MetalloPept_cat_dom_sf"/>
</dbReference>
<evidence type="ECO:0000259" key="9">
    <source>
        <dbReference type="Pfam" id="PF05649"/>
    </source>
</evidence>
<dbReference type="GO" id="GO:0004222">
    <property type="term" value="F:metalloendopeptidase activity"/>
    <property type="evidence" value="ECO:0007669"/>
    <property type="project" value="InterPro"/>
</dbReference>
<feature type="domain" description="Peptidase M13 C-terminal" evidence="8">
    <location>
        <begin position="480"/>
        <end position="681"/>
    </location>
</feature>
<evidence type="ECO:0000256" key="5">
    <source>
        <dbReference type="ARBA" id="ARBA00022801"/>
    </source>
</evidence>
<evidence type="ECO:0008006" key="12">
    <source>
        <dbReference type="Google" id="ProtNLM"/>
    </source>
</evidence>
<dbReference type="Pfam" id="PF01431">
    <property type="entry name" value="Peptidase_M13"/>
    <property type="match status" value="1"/>
</dbReference>
<comment type="similarity">
    <text evidence="2">Belongs to the peptidase M13 family.</text>
</comment>
<accession>A0A1L6MZ16</accession>
<reference evidence="10 11" key="1">
    <citation type="submission" date="2016-08" db="EMBL/GenBank/DDBJ databases">
        <title>Identification and validation of antigenic proteins from Pajaroellobacter abortibovis using de-novo genome sequence assembly and reverse vaccinology.</title>
        <authorList>
            <person name="Welly B.T."/>
            <person name="Miller M.R."/>
            <person name="Stott J.L."/>
            <person name="Blanchard M.T."/>
            <person name="Islas-Trejo A.D."/>
            <person name="O'Rourke S.M."/>
            <person name="Young A.E."/>
            <person name="Medrano J.F."/>
            <person name="Van Eenennaam A.L."/>
        </authorList>
    </citation>
    <scope>NUCLEOTIDE SEQUENCE [LARGE SCALE GENOMIC DNA]</scope>
    <source>
        <strain evidence="10 11">BTF92-0548A/99-0131</strain>
    </source>
</reference>
<keyword evidence="4" id="KW-0479">Metal-binding</keyword>
<dbReference type="PANTHER" id="PTHR11733:SF167">
    <property type="entry name" value="FI17812P1-RELATED"/>
    <property type="match status" value="1"/>
</dbReference>
<evidence type="ECO:0000256" key="2">
    <source>
        <dbReference type="ARBA" id="ARBA00007357"/>
    </source>
</evidence>
<dbReference type="Pfam" id="PF05649">
    <property type="entry name" value="Peptidase_M13_N"/>
    <property type="match status" value="1"/>
</dbReference>
<dbReference type="STRING" id="1882918.BCY86_00575"/>
<keyword evidence="5" id="KW-0378">Hydrolase</keyword>
<dbReference type="PROSITE" id="PS51885">
    <property type="entry name" value="NEPRILYSIN"/>
    <property type="match status" value="1"/>
</dbReference>
<dbReference type="KEGG" id="pabo:BCY86_00575"/>
<comment type="cofactor">
    <cofactor evidence="1">
        <name>Zn(2+)</name>
        <dbReference type="ChEBI" id="CHEBI:29105"/>
    </cofactor>
</comment>
<keyword evidence="3" id="KW-0645">Protease</keyword>
<evidence type="ECO:0000313" key="10">
    <source>
        <dbReference type="EMBL" id="APS00814.1"/>
    </source>
</evidence>
<dbReference type="GO" id="GO:0005886">
    <property type="term" value="C:plasma membrane"/>
    <property type="evidence" value="ECO:0007669"/>
    <property type="project" value="TreeGrafter"/>
</dbReference>
<evidence type="ECO:0000313" key="11">
    <source>
        <dbReference type="Proteomes" id="UP000185544"/>
    </source>
</evidence>
<feature type="domain" description="Peptidase M13 N-terminal" evidence="9">
    <location>
        <begin position="45"/>
        <end position="428"/>
    </location>
</feature>